<proteinExistence type="predicted"/>
<evidence type="ECO:0000256" key="2">
    <source>
        <dbReference type="SAM" id="SignalP"/>
    </source>
</evidence>
<feature type="transmembrane region" description="Helical" evidence="1">
    <location>
        <begin position="142"/>
        <end position="162"/>
    </location>
</feature>
<dbReference type="RefSeq" id="WP_113979221.1">
    <property type="nucleotide sequence ID" value="NZ_QMEY01000001.1"/>
</dbReference>
<reference evidence="3 4" key="1">
    <citation type="submission" date="2018-06" db="EMBL/GenBank/DDBJ databases">
        <title>Sphaerisporangium craniellae sp. nov., isolated from a marine sponge in the South China Sea.</title>
        <authorList>
            <person name="Li L."/>
        </authorList>
    </citation>
    <scope>NUCLEOTIDE SEQUENCE [LARGE SCALE GENOMIC DNA]</scope>
    <source>
        <strain evidence="3 4">LHW63015</strain>
    </source>
</reference>
<evidence type="ECO:0000256" key="1">
    <source>
        <dbReference type="SAM" id="Phobius"/>
    </source>
</evidence>
<organism evidence="3 4">
    <name type="scientific">Spongiactinospora rosea</name>
    <dbReference type="NCBI Taxonomy" id="2248750"/>
    <lineage>
        <taxon>Bacteria</taxon>
        <taxon>Bacillati</taxon>
        <taxon>Actinomycetota</taxon>
        <taxon>Actinomycetes</taxon>
        <taxon>Streptosporangiales</taxon>
        <taxon>Streptosporangiaceae</taxon>
        <taxon>Spongiactinospora</taxon>
    </lineage>
</organism>
<keyword evidence="1" id="KW-1133">Transmembrane helix</keyword>
<keyword evidence="4" id="KW-1185">Reference proteome</keyword>
<feature type="transmembrane region" description="Helical" evidence="1">
    <location>
        <begin position="59"/>
        <end position="81"/>
    </location>
</feature>
<dbReference type="EMBL" id="QMEY01000001">
    <property type="protein sequence ID" value="RBQ21983.1"/>
    <property type="molecule type" value="Genomic_DNA"/>
</dbReference>
<gene>
    <name evidence="3" type="ORF">DP939_04765</name>
</gene>
<protein>
    <submittedName>
        <fullName evidence="3">Uncharacterized protein</fullName>
    </submittedName>
</protein>
<sequence>MRLALAAGTVLAALTLLAPMAGIAHADPPGIPTPQEAADELAALVIADEENESSYDRDLIFAGAGIYFSSFVSGGGIFLAISWAMAAGRRSALASIHLRAAFSMPSWTSSPMLIGCWSSQKIHASVMASAVLSAREVIGSRLWWLGGTVVSAPFLLGGWKAVTKSESWV</sequence>
<feature type="signal peptide" evidence="2">
    <location>
        <begin position="1"/>
        <end position="26"/>
    </location>
</feature>
<keyword evidence="1" id="KW-0472">Membrane</keyword>
<accession>A0A366M826</accession>
<dbReference type="Proteomes" id="UP000253303">
    <property type="component" value="Unassembled WGS sequence"/>
</dbReference>
<evidence type="ECO:0000313" key="4">
    <source>
        <dbReference type="Proteomes" id="UP000253303"/>
    </source>
</evidence>
<keyword evidence="1" id="KW-0812">Transmembrane</keyword>
<dbReference type="AlphaFoldDB" id="A0A366M826"/>
<keyword evidence="2" id="KW-0732">Signal</keyword>
<name>A0A366M826_9ACTN</name>
<feature type="chain" id="PRO_5016801885" evidence="2">
    <location>
        <begin position="27"/>
        <end position="169"/>
    </location>
</feature>
<comment type="caution">
    <text evidence="3">The sequence shown here is derived from an EMBL/GenBank/DDBJ whole genome shotgun (WGS) entry which is preliminary data.</text>
</comment>
<evidence type="ECO:0000313" key="3">
    <source>
        <dbReference type="EMBL" id="RBQ21983.1"/>
    </source>
</evidence>